<sequence length="185" mass="21558">MFSLRSILRRRGGTELARMRDSINAHRVPSVRTEKFDINFHGRISFCTKTNSPDLTQERTQDASKKVLGIVERKMKVMFTCKKCNFRNGKVISKLAYEKGVVIIRCDGCKNNHLIADNLGWFEELKNKKNIEKILAAKGETVRKVQNDIDGYLEVVARAEYDLVQHNKQREEYLLEERRIENKVK</sequence>
<evidence type="ECO:0000256" key="3">
    <source>
        <dbReference type="ARBA" id="ARBA00022833"/>
    </source>
</evidence>
<feature type="domain" description="DNL-type" evidence="5">
    <location>
        <begin position="70"/>
        <end position="165"/>
    </location>
</feature>
<accession>A0ABP1NC42</accession>
<evidence type="ECO:0000313" key="7">
    <source>
        <dbReference type="Proteomes" id="UP001642520"/>
    </source>
</evidence>
<dbReference type="PANTHER" id="PTHR20922">
    <property type="entry name" value="DNL-TYPE ZINC FINGER PROTEIN"/>
    <property type="match status" value="1"/>
</dbReference>
<organism evidence="6 7">
    <name type="scientific">Xylocopa violacea</name>
    <name type="common">Violet carpenter bee</name>
    <name type="synonym">Apis violacea</name>
    <dbReference type="NCBI Taxonomy" id="135666"/>
    <lineage>
        <taxon>Eukaryota</taxon>
        <taxon>Metazoa</taxon>
        <taxon>Ecdysozoa</taxon>
        <taxon>Arthropoda</taxon>
        <taxon>Hexapoda</taxon>
        <taxon>Insecta</taxon>
        <taxon>Pterygota</taxon>
        <taxon>Neoptera</taxon>
        <taxon>Endopterygota</taxon>
        <taxon>Hymenoptera</taxon>
        <taxon>Apocrita</taxon>
        <taxon>Aculeata</taxon>
        <taxon>Apoidea</taxon>
        <taxon>Anthophila</taxon>
        <taxon>Apidae</taxon>
        <taxon>Xylocopa</taxon>
        <taxon>Xylocopa</taxon>
    </lineage>
</organism>
<protein>
    <recommendedName>
        <fullName evidence="5">DNL-type domain-containing protein</fullName>
    </recommendedName>
</protein>
<proteinExistence type="predicted"/>
<dbReference type="PANTHER" id="PTHR20922:SF13">
    <property type="entry name" value="DNL-TYPE ZINC FINGER PROTEIN"/>
    <property type="match status" value="1"/>
</dbReference>
<evidence type="ECO:0000256" key="2">
    <source>
        <dbReference type="ARBA" id="ARBA00022771"/>
    </source>
</evidence>
<name>A0ABP1NC42_XYLVO</name>
<dbReference type="PROSITE" id="PS51501">
    <property type="entry name" value="ZF_DNL"/>
    <property type="match status" value="1"/>
</dbReference>
<keyword evidence="3" id="KW-0862">Zinc</keyword>
<keyword evidence="2 4" id="KW-0863">Zinc-finger</keyword>
<reference evidence="6 7" key="1">
    <citation type="submission" date="2024-08" db="EMBL/GenBank/DDBJ databases">
        <authorList>
            <person name="Will J Nash"/>
            <person name="Angela Man"/>
            <person name="Seanna McTaggart"/>
            <person name="Kendall Baker"/>
            <person name="Tom Barker"/>
            <person name="Leah Catchpole"/>
            <person name="Alex Durrant"/>
            <person name="Karim Gharbi"/>
            <person name="Naomi Irish"/>
            <person name="Gemy Kaithakottil"/>
            <person name="Debby Ku"/>
            <person name="Aaliyah Providence"/>
            <person name="Felix Shaw"/>
            <person name="David Swarbreck"/>
            <person name="Chris Watkins"/>
            <person name="Ann M. McCartney"/>
            <person name="Giulio Formenti"/>
            <person name="Alice Mouton"/>
            <person name="Noel Vella"/>
            <person name="Bjorn M von Reumont"/>
            <person name="Adriana Vella"/>
            <person name="Wilfried Haerty"/>
        </authorList>
    </citation>
    <scope>NUCLEOTIDE SEQUENCE [LARGE SCALE GENOMIC DNA]</scope>
</reference>
<gene>
    <name evidence="6" type="ORF">XYLVIOL_LOCUS3357</name>
</gene>
<evidence type="ECO:0000259" key="5">
    <source>
        <dbReference type="PROSITE" id="PS51501"/>
    </source>
</evidence>
<dbReference type="Proteomes" id="UP001642520">
    <property type="component" value="Unassembled WGS sequence"/>
</dbReference>
<keyword evidence="7" id="KW-1185">Reference proteome</keyword>
<dbReference type="InterPro" id="IPR024158">
    <property type="entry name" value="Mt_import_TIM15"/>
</dbReference>
<evidence type="ECO:0000256" key="4">
    <source>
        <dbReference type="PROSITE-ProRule" id="PRU00834"/>
    </source>
</evidence>
<evidence type="ECO:0000313" key="6">
    <source>
        <dbReference type="EMBL" id="CAL7938574.1"/>
    </source>
</evidence>
<evidence type="ECO:0000256" key="1">
    <source>
        <dbReference type="ARBA" id="ARBA00022723"/>
    </source>
</evidence>
<comment type="caution">
    <text evidence="6">The sequence shown here is derived from an EMBL/GenBank/DDBJ whole genome shotgun (WGS) entry which is preliminary data.</text>
</comment>
<dbReference type="EMBL" id="CAXAJV020001288">
    <property type="protein sequence ID" value="CAL7938574.1"/>
    <property type="molecule type" value="Genomic_DNA"/>
</dbReference>
<dbReference type="InterPro" id="IPR007853">
    <property type="entry name" value="Znf_DNL-typ"/>
</dbReference>
<keyword evidence="1" id="KW-0479">Metal-binding</keyword>
<dbReference type="Pfam" id="PF05180">
    <property type="entry name" value="zf-DNL"/>
    <property type="match status" value="1"/>
</dbReference>